<evidence type="ECO:0000313" key="3">
    <source>
        <dbReference type="EMBL" id="XBH04410.1"/>
    </source>
</evidence>
<dbReference type="Pfam" id="PF13517">
    <property type="entry name" value="FG-GAP_3"/>
    <property type="match status" value="3"/>
</dbReference>
<dbReference type="AlphaFoldDB" id="A0AAU7CGX5"/>
<evidence type="ECO:0000256" key="1">
    <source>
        <dbReference type="ARBA" id="ARBA00022729"/>
    </source>
</evidence>
<dbReference type="InterPro" id="IPR027039">
    <property type="entry name" value="Crtac1"/>
</dbReference>
<dbReference type="PANTHER" id="PTHR16026">
    <property type="entry name" value="CARTILAGE ACIDIC PROTEIN 1"/>
    <property type="match status" value="1"/>
</dbReference>
<evidence type="ECO:0000259" key="2">
    <source>
        <dbReference type="Pfam" id="PF07593"/>
    </source>
</evidence>
<keyword evidence="1" id="KW-0732">Signal</keyword>
<protein>
    <submittedName>
        <fullName evidence="3">CRTAC1 family protein</fullName>
    </submittedName>
</protein>
<feature type="domain" description="ASPIC/UnbV" evidence="2">
    <location>
        <begin position="479"/>
        <end position="545"/>
    </location>
</feature>
<dbReference type="InterPro" id="IPR013517">
    <property type="entry name" value="FG-GAP"/>
</dbReference>
<dbReference type="SUPFAM" id="SSF69318">
    <property type="entry name" value="Integrin alpha N-terminal domain"/>
    <property type="match status" value="1"/>
</dbReference>
<dbReference type="Gene3D" id="2.130.10.130">
    <property type="entry name" value="Integrin alpha, N-terminal"/>
    <property type="match status" value="3"/>
</dbReference>
<name>A0AAU7CGX5_9BACT</name>
<gene>
    <name evidence="3" type="ORF">V5E97_39890</name>
</gene>
<sequence length="555" mass="58850">MTLGRPEHRVLLILVMSFGGDQGVRGASPDPSPIGFREIAAEAGVKFRFDTGSRQRHDLPEVMGGGVALIDGDQDGWPDLYFCNGGPIGAREGKADPPCRYYRNQRDGTFRDETENARAPGPSYAMGAAVGDVDGDGRADLFVTGWRDQRLYRNEGGGKFVDITARAGLTSGLWSTSAAFADLDQDGDLDLYVANYLDFDPSTAPHCAAPDGRRDYCGPEDFPAQPDRLYRNNGDGTFTDVSAAAGIALPGGRGLGVLIADLTGDRLPDLFVANDGSACWLFENQGGMRFAEVGEARGVAFDGQGDTLAGMGVAWGDVDDDGRPDLLVSNFYDRSTVAFQALGQGTYRDVSASLGLTVATRGVLGFGLLLEDFDGDGRLDLLQANGHVLDRARLGVPFAMRPTVLRNAGRRFVDAGAGAGPWFGQSMLGRGVAVGDLDRDGRPDVVVNALDRPAAILRNEGHGGRWLVLDLVGRAVGPAVGARIKATVGPRVLVREVVGGGSYLSASENRLFLGLGGASRVDRLEVSWPSGRVETWSDLGVGERLRLEEGSGVAR</sequence>
<dbReference type="PANTHER" id="PTHR16026:SF0">
    <property type="entry name" value="CARTILAGE ACIDIC PROTEIN 1"/>
    <property type="match status" value="1"/>
</dbReference>
<accession>A0AAU7CGX5</accession>
<proteinExistence type="predicted"/>
<reference evidence="3" key="1">
    <citation type="submission" date="2024-05" db="EMBL/GenBank/DDBJ databases">
        <title>Planctomycetes of the genus Singulisphaera possess chitinolytic capabilities.</title>
        <authorList>
            <person name="Ivanova A."/>
        </authorList>
    </citation>
    <scope>NUCLEOTIDE SEQUENCE</scope>
    <source>
        <strain evidence="3">Ch08T</strain>
    </source>
</reference>
<dbReference type="Pfam" id="PF07593">
    <property type="entry name" value="UnbV_ASPIC"/>
    <property type="match status" value="1"/>
</dbReference>
<dbReference type="EMBL" id="CP155447">
    <property type="protein sequence ID" value="XBH04410.1"/>
    <property type="molecule type" value="Genomic_DNA"/>
</dbReference>
<dbReference type="RefSeq" id="WP_406697170.1">
    <property type="nucleotide sequence ID" value="NZ_CP155447.1"/>
</dbReference>
<organism evidence="3">
    <name type="scientific">Singulisphaera sp. Ch08</name>
    <dbReference type="NCBI Taxonomy" id="3120278"/>
    <lineage>
        <taxon>Bacteria</taxon>
        <taxon>Pseudomonadati</taxon>
        <taxon>Planctomycetota</taxon>
        <taxon>Planctomycetia</taxon>
        <taxon>Isosphaerales</taxon>
        <taxon>Isosphaeraceae</taxon>
        <taxon>Singulisphaera</taxon>
    </lineage>
</organism>
<dbReference type="InterPro" id="IPR028994">
    <property type="entry name" value="Integrin_alpha_N"/>
</dbReference>
<dbReference type="InterPro" id="IPR011519">
    <property type="entry name" value="UnbV_ASPIC"/>
</dbReference>